<comment type="subunit">
    <text evidence="3">Homodimer or monomer when oxidized or reduced, respectively.</text>
</comment>
<comment type="similarity">
    <text evidence="2">Belongs to the carboxylate-amine ligase family. Glutamate--cysteine ligase type 2 subfamily.</text>
</comment>
<dbReference type="InterPro" id="IPR006336">
    <property type="entry name" value="GCS2"/>
</dbReference>
<dbReference type="GO" id="GO:0005524">
    <property type="term" value="F:ATP binding"/>
    <property type="evidence" value="ECO:0007669"/>
    <property type="project" value="UniProtKB-UniRule"/>
</dbReference>
<accession>A0A521B2H3</accession>
<evidence type="ECO:0000256" key="8">
    <source>
        <dbReference type="ARBA" id="ARBA00022946"/>
    </source>
</evidence>
<evidence type="ECO:0000256" key="7">
    <source>
        <dbReference type="ARBA" id="ARBA00022840"/>
    </source>
</evidence>
<dbReference type="InterPro" id="IPR011556">
    <property type="entry name" value="Glut_cys_lig_pln_type"/>
</dbReference>
<dbReference type="PANTHER" id="PTHR34378">
    <property type="entry name" value="GLUTAMATE--CYSTEINE LIGASE, CHLOROPLASTIC"/>
    <property type="match status" value="1"/>
</dbReference>
<dbReference type="GO" id="GO:0004357">
    <property type="term" value="F:glutamate-cysteine ligase activity"/>
    <property type="evidence" value="ECO:0007669"/>
    <property type="project" value="UniProtKB-UniRule"/>
</dbReference>
<protein>
    <recommendedName>
        <fullName evidence="10">Glutamate--cysteine ligase</fullName>
        <ecNumber evidence="10">6.3.2.2</ecNumber>
    </recommendedName>
</protein>
<evidence type="ECO:0000313" key="11">
    <source>
        <dbReference type="EMBL" id="SMO41235.1"/>
    </source>
</evidence>
<keyword evidence="6 10" id="KW-0547">Nucleotide-binding</keyword>
<gene>
    <name evidence="11" type="ORF">SAMN06265379_101623</name>
</gene>
<dbReference type="AlphaFoldDB" id="A0A521B2H3"/>
<dbReference type="SUPFAM" id="SSF55931">
    <property type="entry name" value="Glutamine synthetase/guanido kinase"/>
    <property type="match status" value="1"/>
</dbReference>
<comment type="function">
    <text evidence="10">Catalyzes the synthesis of gamma-glutamylcysteine (gamma-GC).</text>
</comment>
<keyword evidence="4 10" id="KW-0436">Ligase</keyword>
<evidence type="ECO:0000256" key="10">
    <source>
        <dbReference type="PIRNR" id="PIRNR017901"/>
    </source>
</evidence>
<dbReference type="NCBIfam" id="TIGR01436">
    <property type="entry name" value="glu_cys_lig_pln"/>
    <property type="match status" value="1"/>
</dbReference>
<keyword evidence="8" id="KW-0809">Transit peptide</keyword>
<keyword evidence="9" id="KW-1015">Disulfide bond</keyword>
<sequence length="459" mass="52705">MTKKENPLEIQHKSQLIDYFEQGNKAPENWGIGTEHEKFLYDSKSFKRLSYDQKNGINTILNHMQRYGWQPVEEKGKVIALQNSGASITLEPGGQFELSGENFRSVHETFQETRRHFEELYFICNELDTFTLPLGVDPLTALEEVPWMPKERYGWMKNYMPTKGDLGLQMMTNTACIQVNLDYASEADMVKKMRVAQALQPVVTAIFANSPFAAGKPNGFLSQRAHIWDRTDPDRCGFLPFIFDDGFGFERWVDYLLDVPMYFIYRDDKYLSANGLTFGQFLKGKHVLQPTMEDWETHVSTVFPDVRLKQFIEMRGADASCVHHIAALSALWVGLVYDKQSLEEAHHLISGWNLEALKEVRLRVPKEGLNAKSGAIHIGEVAKQIYQIALAGLNRRSEKTGIENESRFLAPVRQITDSGITQAEKYLQRYNKDCNKDISKLVTAWLVDQTQIYPYKHEV</sequence>
<keyword evidence="7 10" id="KW-0067">ATP-binding</keyword>
<dbReference type="EMBL" id="FXTB01000001">
    <property type="protein sequence ID" value="SMO41235.1"/>
    <property type="molecule type" value="Genomic_DNA"/>
</dbReference>
<dbReference type="InterPro" id="IPR014746">
    <property type="entry name" value="Gln_synth/guanido_kin_cat_dom"/>
</dbReference>
<dbReference type="Proteomes" id="UP000319040">
    <property type="component" value="Unassembled WGS sequence"/>
</dbReference>
<comment type="catalytic activity">
    <reaction evidence="10">
        <text>L-cysteine + L-glutamate + ATP = gamma-L-glutamyl-L-cysteine + ADP + phosphate + H(+)</text>
        <dbReference type="Rhea" id="RHEA:13285"/>
        <dbReference type="ChEBI" id="CHEBI:15378"/>
        <dbReference type="ChEBI" id="CHEBI:29985"/>
        <dbReference type="ChEBI" id="CHEBI:30616"/>
        <dbReference type="ChEBI" id="CHEBI:35235"/>
        <dbReference type="ChEBI" id="CHEBI:43474"/>
        <dbReference type="ChEBI" id="CHEBI:58173"/>
        <dbReference type="ChEBI" id="CHEBI:456216"/>
        <dbReference type="EC" id="6.3.2.2"/>
    </reaction>
</comment>
<comment type="similarity">
    <text evidence="10">Belongs to the glutamate--cysteine ligase type 2 family. EgtA subfamily.</text>
</comment>
<dbReference type="RefSeq" id="WP_185957413.1">
    <property type="nucleotide sequence ID" value="NZ_FXTB01000001.1"/>
</dbReference>
<dbReference type="PANTHER" id="PTHR34378:SF1">
    <property type="entry name" value="GLUTAMATE--CYSTEINE LIGASE, CHLOROPLASTIC"/>
    <property type="match status" value="1"/>
</dbReference>
<dbReference type="InterPro" id="IPR035434">
    <property type="entry name" value="GCL_bact_plant"/>
</dbReference>
<comment type="pathway">
    <text evidence="1">Sulfur metabolism; glutathione biosynthesis; glutathione from L-cysteine and L-glutamate: step 1/2.</text>
</comment>
<keyword evidence="12" id="KW-1185">Reference proteome</keyword>
<evidence type="ECO:0000256" key="2">
    <source>
        <dbReference type="ARBA" id="ARBA00010253"/>
    </source>
</evidence>
<proteinExistence type="inferred from homology"/>
<evidence type="ECO:0000256" key="3">
    <source>
        <dbReference type="ARBA" id="ARBA00011153"/>
    </source>
</evidence>
<evidence type="ECO:0000256" key="9">
    <source>
        <dbReference type="ARBA" id="ARBA00023157"/>
    </source>
</evidence>
<dbReference type="EC" id="6.3.2.2" evidence="10"/>
<dbReference type="Gene3D" id="3.30.590.20">
    <property type="match status" value="1"/>
</dbReference>
<keyword evidence="5" id="KW-0317">Glutathione biosynthesis</keyword>
<dbReference type="Pfam" id="PF04107">
    <property type="entry name" value="GCS2"/>
    <property type="match status" value="1"/>
</dbReference>
<evidence type="ECO:0000256" key="6">
    <source>
        <dbReference type="ARBA" id="ARBA00022741"/>
    </source>
</evidence>
<evidence type="ECO:0000256" key="1">
    <source>
        <dbReference type="ARBA" id="ARBA00005006"/>
    </source>
</evidence>
<dbReference type="GO" id="GO:0006750">
    <property type="term" value="P:glutathione biosynthetic process"/>
    <property type="evidence" value="ECO:0007669"/>
    <property type="project" value="UniProtKB-UniRule"/>
</dbReference>
<evidence type="ECO:0000313" key="12">
    <source>
        <dbReference type="Proteomes" id="UP000319040"/>
    </source>
</evidence>
<name>A0A521B2H3_SACCC</name>
<evidence type="ECO:0000256" key="5">
    <source>
        <dbReference type="ARBA" id="ARBA00022684"/>
    </source>
</evidence>
<dbReference type="PIRSF" id="PIRSF017901">
    <property type="entry name" value="GCL"/>
    <property type="match status" value="1"/>
</dbReference>
<evidence type="ECO:0000256" key="4">
    <source>
        <dbReference type="ARBA" id="ARBA00022598"/>
    </source>
</evidence>
<reference evidence="11 12" key="1">
    <citation type="submission" date="2017-05" db="EMBL/GenBank/DDBJ databases">
        <authorList>
            <person name="Varghese N."/>
            <person name="Submissions S."/>
        </authorList>
    </citation>
    <scope>NUCLEOTIDE SEQUENCE [LARGE SCALE GENOMIC DNA]</scope>
    <source>
        <strain evidence="11 12">DSM 27040</strain>
    </source>
</reference>
<organism evidence="11 12">
    <name type="scientific">Saccharicrinis carchari</name>
    <dbReference type="NCBI Taxonomy" id="1168039"/>
    <lineage>
        <taxon>Bacteria</taxon>
        <taxon>Pseudomonadati</taxon>
        <taxon>Bacteroidota</taxon>
        <taxon>Bacteroidia</taxon>
        <taxon>Marinilabiliales</taxon>
        <taxon>Marinilabiliaceae</taxon>
        <taxon>Saccharicrinis</taxon>
    </lineage>
</organism>